<dbReference type="EMBL" id="JAENHL010000006">
    <property type="protein sequence ID" value="MBK1866943.1"/>
    <property type="molecule type" value="Genomic_DNA"/>
</dbReference>
<accession>A0ACC5R2V3</accession>
<reference evidence="1" key="1">
    <citation type="submission" date="2021-01" db="EMBL/GenBank/DDBJ databases">
        <authorList>
            <person name="Sun Q."/>
        </authorList>
    </citation>
    <scope>NUCLEOTIDE SEQUENCE</scope>
    <source>
        <strain evidence="1">YIM B02566</strain>
    </source>
</reference>
<organism evidence="1 2">
    <name type="scientific">Taklimakanibacter albus</name>
    <dbReference type="NCBI Taxonomy" id="2800327"/>
    <lineage>
        <taxon>Bacteria</taxon>
        <taxon>Pseudomonadati</taxon>
        <taxon>Pseudomonadota</taxon>
        <taxon>Alphaproteobacteria</taxon>
        <taxon>Hyphomicrobiales</taxon>
        <taxon>Aestuariivirgaceae</taxon>
        <taxon>Taklimakanibacter</taxon>
    </lineage>
</organism>
<sequence length="410" mass="43056">MDLRKGPFRAFHSRNFRLFATGQVLSLAGTRIHEVAAGWLMWQLTGSATWLGVLALSEILPRLVLWPVSGLVADRLDRRRVALIFQSLAALEALLLAVLQVFGWVSAEILVLATFLLGLNSAFWQPVRLTLIPKLAPPEDLPTVIALTSVLANVARVVGPMLAGPAIIWGGIGAAFALNGLSFVAVVIALLMMRLSRADTTPPRPKKPGGVWQGLTVVAAHPGMRPLFILIGIFALAVRPLADLLPAFVGGVFDKGPGGFAALISAMGIGALGAGLLLSWRQSYSGLTTLMAAFGMLGATATALFALTTSHHIAIICMLLVGVGVTGKNIVAQTLVQSGLDDEVRGRVFAFYSVVFNAAPSAGALLIGYIGDMVGIRGPVVVGAAIGLAASFLVFLWRKRLAPHLEVSGG</sequence>
<evidence type="ECO:0000313" key="1">
    <source>
        <dbReference type="EMBL" id="MBK1866943.1"/>
    </source>
</evidence>
<comment type="caution">
    <text evidence="1">The sequence shown here is derived from an EMBL/GenBank/DDBJ whole genome shotgun (WGS) entry which is preliminary data.</text>
</comment>
<evidence type="ECO:0000313" key="2">
    <source>
        <dbReference type="Proteomes" id="UP000616151"/>
    </source>
</evidence>
<gene>
    <name evidence="1" type="ORF">JHL16_11305</name>
</gene>
<name>A0ACC5R2V3_9HYPH</name>
<dbReference type="Proteomes" id="UP000616151">
    <property type="component" value="Unassembled WGS sequence"/>
</dbReference>
<protein>
    <submittedName>
        <fullName evidence="1">MFS transporter</fullName>
    </submittedName>
</protein>
<keyword evidence="2" id="KW-1185">Reference proteome</keyword>
<proteinExistence type="predicted"/>